<dbReference type="Proteomes" id="UP001596106">
    <property type="component" value="Unassembled WGS sequence"/>
</dbReference>
<protein>
    <submittedName>
        <fullName evidence="1">Uncharacterized protein</fullName>
    </submittedName>
</protein>
<keyword evidence="2" id="KW-1185">Reference proteome</keyword>
<gene>
    <name evidence="1" type="ORF">ACFPMF_27810</name>
</gene>
<organism evidence="1 2">
    <name type="scientific">Larkinella bovis</name>
    <dbReference type="NCBI Taxonomy" id="683041"/>
    <lineage>
        <taxon>Bacteria</taxon>
        <taxon>Pseudomonadati</taxon>
        <taxon>Bacteroidota</taxon>
        <taxon>Cytophagia</taxon>
        <taxon>Cytophagales</taxon>
        <taxon>Spirosomataceae</taxon>
        <taxon>Larkinella</taxon>
    </lineage>
</organism>
<dbReference type="EMBL" id="JBHSMA010000023">
    <property type="protein sequence ID" value="MFC5413159.1"/>
    <property type="molecule type" value="Genomic_DNA"/>
</dbReference>
<accession>A0ABW0II17</accession>
<evidence type="ECO:0000313" key="2">
    <source>
        <dbReference type="Proteomes" id="UP001596106"/>
    </source>
</evidence>
<comment type="caution">
    <text evidence="1">The sequence shown here is derived from an EMBL/GenBank/DDBJ whole genome shotgun (WGS) entry which is preliminary data.</text>
</comment>
<dbReference type="RefSeq" id="WP_379851415.1">
    <property type="nucleotide sequence ID" value="NZ_JBHSMA010000023.1"/>
</dbReference>
<name>A0ABW0II17_9BACT</name>
<reference evidence="2" key="1">
    <citation type="journal article" date="2019" name="Int. J. Syst. Evol. Microbiol.">
        <title>The Global Catalogue of Microorganisms (GCM) 10K type strain sequencing project: providing services to taxonomists for standard genome sequencing and annotation.</title>
        <authorList>
            <consortium name="The Broad Institute Genomics Platform"/>
            <consortium name="The Broad Institute Genome Sequencing Center for Infectious Disease"/>
            <person name="Wu L."/>
            <person name="Ma J."/>
        </authorList>
    </citation>
    <scope>NUCLEOTIDE SEQUENCE [LARGE SCALE GENOMIC DNA]</scope>
    <source>
        <strain evidence="2">CCUG 55250</strain>
    </source>
</reference>
<proteinExistence type="predicted"/>
<sequence>MKSPVYEEWSHKLIKSGHGPNTYYRIFKGTVNWAKSPGGMLRATTVLIQYGDEQDWKAAFKEIAFNMPAHILDNDLPAVLKAIDSLNE</sequence>
<evidence type="ECO:0000313" key="1">
    <source>
        <dbReference type="EMBL" id="MFC5413159.1"/>
    </source>
</evidence>